<protein>
    <submittedName>
        <fullName evidence="1">Uncharacterized protein</fullName>
    </submittedName>
</protein>
<reference evidence="1 2" key="1">
    <citation type="submission" date="2018-06" db="EMBL/GenBank/DDBJ databases">
        <title>Comparative genomics reveals the genomic features of Rhizophagus irregularis, R. cerebriforme, R. diaphanum and Gigaspora rosea, and their symbiotic lifestyle signature.</title>
        <authorList>
            <person name="Morin E."/>
            <person name="San Clemente H."/>
            <person name="Chen E.C.H."/>
            <person name="De La Providencia I."/>
            <person name="Hainaut M."/>
            <person name="Kuo A."/>
            <person name="Kohler A."/>
            <person name="Murat C."/>
            <person name="Tang N."/>
            <person name="Roy S."/>
            <person name="Loubradou J."/>
            <person name="Henrissat B."/>
            <person name="Grigoriev I.V."/>
            <person name="Corradi N."/>
            <person name="Roux C."/>
            <person name="Martin F.M."/>
        </authorList>
    </citation>
    <scope>NUCLEOTIDE SEQUENCE [LARGE SCALE GENOMIC DNA]</scope>
    <source>
        <strain evidence="1 2">DAOM 227022</strain>
    </source>
</reference>
<organism evidence="1 2">
    <name type="scientific">Glomus cerebriforme</name>
    <dbReference type="NCBI Taxonomy" id="658196"/>
    <lineage>
        <taxon>Eukaryota</taxon>
        <taxon>Fungi</taxon>
        <taxon>Fungi incertae sedis</taxon>
        <taxon>Mucoromycota</taxon>
        <taxon>Glomeromycotina</taxon>
        <taxon>Glomeromycetes</taxon>
        <taxon>Glomerales</taxon>
        <taxon>Glomeraceae</taxon>
        <taxon>Glomus</taxon>
    </lineage>
</organism>
<keyword evidence="2" id="KW-1185">Reference proteome</keyword>
<evidence type="ECO:0000313" key="2">
    <source>
        <dbReference type="Proteomes" id="UP000265703"/>
    </source>
</evidence>
<dbReference type="EMBL" id="QKYT01000192">
    <property type="protein sequence ID" value="RIA90102.1"/>
    <property type="molecule type" value="Genomic_DNA"/>
</dbReference>
<comment type="caution">
    <text evidence="1">The sequence shown here is derived from an EMBL/GenBank/DDBJ whole genome shotgun (WGS) entry which is preliminary data.</text>
</comment>
<proteinExistence type="predicted"/>
<accession>A0A397SWR4</accession>
<sequence length="79" mass="9310">MKNKNNKPNINNYNDLKLWKVDINLSDNLKDIDIITEEQIKNKGEELVTINYFKKYFPNQDAVDKSLIFIQVSTTTENM</sequence>
<dbReference type="OrthoDB" id="2445711at2759"/>
<gene>
    <name evidence="1" type="ORF">C1645_823848</name>
</gene>
<dbReference type="AlphaFoldDB" id="A0A397SWR4"/>
<name>A0A397SWR4_9GLOM</name>
<dbReference type="Proteomes" id="UP000265703">
    <property type="component" value="Unassembled WGS sequence"/>
</dbReference>
<evidence type="ECO:0000313" key="1">
    <source>
        <dbReference type="EMBL" id="RIA90102.1"/>
    </source>
</evidence>